<keyword evidence="2 5" id="KW-0812">Transmembrane</keyword>
<dbReference type="RefSeq" id="WP_094604608.1">
    <property type="nucleotide sequence ID" value="NZ_CP155573.1"/>
</dbReference>
<dbReference type="Proteomes" id="UP000216752">
    <property type="component" value="Chromosome"/>
</dbReference>
<sequence>MDNRLANFPVGLFTSIMGLCGLSIAYQRFEQVFGLCFGISAILLIISYAVFAMVSAVYFLKLVKYTQQVIDEFKHPVKVCFFPAISISMLLLSAGTVDKLYEVAQYLWIAGSALQIVFTTIILSRWMNHSNEIVHLNPAWFIPVVGTIVVPIAGVDIAHREFAWFFFSIGLFFWLMLFSVIFYRIIFESQLPPQLMPTLFILVAPPSLGFISYTKITGEMDSFARVLLYIALFIVILLLSMAKKFTKINFFISWWAYTFPMCAVTIATTFAFKFTGLPFFFWLAAMLLLATTLIVVIVVIKTINAFWRNTICIPD</sequence>
<dbReference type="InterPro" id="IPR052951">
    <property type="entry name" value="Tellurite_res_ion_channel"/>
</dbReference>
<keyword evidence="4 5" id="KW-0472">Membrane</keyword>
<dbReference type="InterPro" id="IPR004695">
    <property type="entry name" value="SLAC1/Mae1/Ssu1/TehA"/>
</dbReference>
<accession>A0ABZ3INP5</accession>
<comment type="subcellular location">
    <subcellularLocation>
        <location evidence="1">Membrane</location>
        <topology evidence="1">Multi-pass membrane protein</topology>
    </subcellularLocation>
</comment>
<keyword evidence="7" id="KW-1185">Reference proteome</keyword>
<dbReference type="EMBL" id="CP155573">
    <property type="protein sequence ID" value="XFO67296.1"/>
    <property type="molecule type" value="Genomic_DNA"/>
</dbReference>
<feature type="transmembrane region" description="Helical" evidence="5">
    <location>
        <begin position="7"/>
        <end position="26"/>
    </location>
</feature>
<dbReference type="PANTHER" id="PTHR37955">
    <property type="entry name" value="TELLURITE RESISTANCE PROTEIN TEHA"/>
    <property type="match status" value="1"/>
</dbReference>
<evidence type="ECO:0000256" key="4">
    <source>
        <dbReference type="ARBA" id="ARBA00023136"/>
    </source>
</evidence>
<dbReference type="Gene3D" id="1.50.10.150">
    <property type="entry name" value="Voltage-dependent anion channel"/>
    <property type="match status" value="1"/>
</dbReference>
<feature type="transmembrane region" description="Helical" evidence="5">
    <location>
        <begin position="254"/>
        <end position="273"/>
    </location>
</feature>
<feature type="transmembrane region" description="Helical" evidence="5">
    <location>
        <begin position="103"/>
        <end position="127"/>
    </location>
</feature>
<feature type="transmembrane region" description="Helical" evidence="5">
    <location>
        <begin position="222"/>
        <end position="242"/>
    </location>
</feature>
<gene>
    <name evidence="6" type="primary">tehA</name>
    <name evidence="6" type="ORF">SPSIL_034910</name>
</gene>
<feature type="transmembrane region" description="Helical" evidence="5">
    <location>
        <begin position="164"/>
        <end position="186"/>
    </location>
</feature>
<dbReference type="Pfam" id="PF03595">
    <property type="entry name" value="SLAC1"/>
    <property type="match status" value="1"/>
</dbReference>
<name>A0ABZ3INP5_9FIRM</name>
<feature type="transmembrane region" description="Helical" evidence="5">
    <location>
        <begin position="79"/>
        <end position="97"/>
    </location>
</feature>
<protein>
    <submittedName>
        <fullName evidence="6">Tellurite resistance protein TehA</fullName>
    </submittedName>
</protein>
<feature type="transmembrane region" description="Helical" evidence="5">
    <location>
        <begin position="32"/>
        <end position="59"/>
    </location>
</feature>
<evidence type="ECO:0000313" key="7">
    <source>
        <dbReference type="Proteomes" id="UP000216752"/>
    </source>
</evidence>
<feature type="transmembrane region" description="Helical" evidence="5">
    <location>
        <begin position="198"/>
        <end position="216"/>
    </location>
</feature>
<dbReference type="CDD" id="cd09323">
    <property type="entry name" value="TDT_SLAC1_like"/>
    <property type="match status" value="1"/>
</dbReference>
<keyword evidence="3 5" id="KW-1133">Transmembrane helix</keyword>
<feature type="transmembrane region" description="Helical" evidence="5">
    <location>
        <begin position="139"/>
        <end position="158"/>
    </location>
</feature>
<evidence type="ECO:0000256" key="5">
    <source>
        <dbReference type="SAM" id="Phobius"/>
    </source>
</evidence>
<evidence type="ECO:0000256" key="1">
    <source>
        <dbReference type="ARBA" id="ARBA00004141"/>
    </source>
</evidence>
<evidence type="ECO:0000256" key="2">
    <source>
        <dbReference type="ARBA" id="ARBA00022692"/>
    </source>
</evidence>
<proteinExistence type="predicted"/>
<dbReference type="InterPro" id="IPR038665">
    <property type="entry name" value="Voltage-dep_anion_channel_sf"/>
</dbReference>
<evidence type="ECO:0000256" key="3">
    <source>
        <dbReference type="ARBA" id="ARBA00022989"/>
    </source>
</evidence>
<feature type="transmembrane region" description="Helical" evidence="5">
    <location>
        <begin position="279"/>
        <end position="300"/>
    </location>
</feature>
<evidence type="ECO:0000313" key="6">
    <source>
        <dbReference type="EMBL" id="XFO67296.1"/>
    </source>
</evidence>
<dbReference type="PANTHER" id="PTHR37955:SF1">
    <property type="entry name" value="DEP DOMAIN-CONTAINING PROTEIN"/>
    <property type="match status" value="1"/>
</dbReference>
<organism evidence="6 7">
    <name type="scientific">Sporomusa silvacetica DSM 10669</name>
    <dbReference type="NCBI Taxonomy" id="1123289"/>
    <lineage>
        <taxon>Bacteria</taxon>
        <taxon>Bacillati</taxon>
        <taxon>Bacillota</taxon>
        <taxon>Negativicutes</taxon>
        <taxon>Selenomonadales</taxon>
        <taxon>Sporomusaceae</taxon>
        <taxon>Sporomusa</taxon>
    </lineage>
</organism>
<reference evidence="6" key="1">
    <citation type="submission" date="2024-05" db="EMBL/GenBank/DDBJ databases">
        <title>Isolation and characterization of Sporomusa carbonis sp. nov., a carboxydotrophic hydrogenogen in the genus of Sporomusa isolated from a charcoal burning pile.</title>
        <authorList>
            <person name="Boeer T."/>
            <person name="Rosenbaum F."/>
            <person name="Eysell L."/>
            <person name="Mueller V."/>
            <person name="Daniel R."/>
            <person name="Poehlein A."/>
        </authorList>
    </citation>
    <scope>NUCLEOTIDE SEQUENCE [LARGE SCALE GENOMIC DNA]</scope>
    <source>
        <strain evidence="6">DSM 10669</strain>
    </source>
</reference>